<dbReference type="Pfam" id="PF01261">
    <property type="entry name" value="AP_endonuc_2"/>
    <property type="match status" value="1"/>
</dbReference>
<evidence type="ECO:0000313" key="2">
    <source>
        <dbReference type="EMBL" id="ODM13721.1"/>
    </source>
</evidence>
<dbReference type="GO" id="GO:0016853">
    <property type="term" value="F:isomerase activity"/>
    <property type="evidence" value="ECO:0007669"/>
    <property type="project" value="UniProtKB-KW"/>
</dbReference>
<name>A0A1E3AYX8_9FIRM</name>
<evidence type="ECO:0000313" key="3">
    <source>
        <dbReference type="Proteomes" id="UP000095003"/>
    </source>
</evidence>
<dbReference type="InterPro" id="IPR050312">
    <property type="entry name" value="IolE/XylAMocC-like"/>
</dbReference>
<dbReference type="EMBL" id="MCGI01000001">
    <property type="protein sequence ID" value="ODM13721.1"/>
    <property type="molecule type" value="Genomic_DNA"/>
</dbReference>
<protein>
    <submittedName>
        <fullName evidence="2">Xylose isomerase-like TIM barrel</fullName>
    </submittedName>
</protein>
<comment type="caution">
    <text evidence="2">The sequence shown here is derived from an EMBL/GenBank/DDBJ whole genome shotgun (WGS) entry which is preliminary data.</text>
</comment>
<accession>A0A1E3AYX8</accession>
<dbReference type="InterPro" id="IPR013022">
    <property type="entry name" value="Xyl_isomerase-like_TIM-brl"/>
</dbReference>
<dbReference type="Gene3D" id="3.20.20.150">
    <property type="entry name" value="Divalent-metal-dependent TIM barrel enzymes"/>
    <property type="match status" value="1"/>
</dbReference>
<sequence length="272" mass="30965">MRLGLNFTPPHETPEEWADILIERGYRAASFPVNYKAPAHVIDAYVKAAAERDIMIAEVGVWNSPHHPDPEQAALAREACLEQLRLAEYIGAECCVNVSGAAGPAWYGCYMENYSRRLYQENVEFIRDLCDRVKPKNTCYALESMQWMLPDSPEQYFQFIKDVDRDGFKVHMDMVNFIRDPYLYTHQEELAGRTFGLLGKDIRSCHLKDCLMEDGTTVVIHEVPAGEGGVDLGMYLNHIKALDRDVPVLLEHLPDMETYDRALAHVKSLLAD</sequence>
<dbReference type="Proteomes" id="UP000095003">
    <property type="component" value="Unassembled WGS sequence"/>
</dbReference>
<organism evidence="2 3">
    <name type="scientific">Eisenbergiella tayi</name>
    <dbReference type="NCBI Taxonomy" id="1432052"/>
    <lineage>
        <taxon>Bacteria</taxon>
        <taxon>Bacillati</taxon>
        <taxon>Bacillota</taxon>
        <taxon>Clostridia</taxon>
        <taxon>Lachnospirales</taxon>
        <taxon>Lachnospiraceae</taxon>
        <taxon>Eisenbergiella</taxon>
    </lineage>
</organism>
<dbReference type="GeneID" id="93299928"/>
<reference evidence="2 3" key="1">
    <citation type="submission" date="2016-07" db="EMBL/GenBank/DDBJ databases">
        <title>Characterization of isolates of Eisenbergiella tayi derived from blood cultures, using whole genome sequencing.</title>
        <authorList>
            <person name="Burdz T."/>
            <person name="Wiebe D."/>
            <person name="Huynh C."/>
            <person name="Bernard K."/>
        </authorList>
    </citation>
    <scope>NUCLEOTIDE SEQUENCE [LARGE SCALE GENOMIC DNA]</scope>
    <source>
        <strain evidence="2 3">NML 120489</strain>
    </source>
</reference>
<dbReference type="PANTHER" id="PTHR12110:SF21">
    <property type="entry name" value="XYLOSE ISOMERASE-LIKE TIM BARREL DOMAIN-CONTAINING PROTEIN"/>
    <property type="match status" value="1"/>
</dbReference>
<keyword evidence="2" id="KW-0413">Isomerase</keyword>
<evidence type="ECO:0000259" key="1">
    <source>
        <dbReference type="Pfam" id="PF01261"/>
    </source>
</evidence>
<proteinExistence type="predicted"/>
<dbReference type="AlphaFoldDB" id="A0A1E3AYX8"/>
<dbReference type="InterPro" id="IPR036237">
    <property type="entry name" value="Xyl_isomerase-like_sf"/>
</dbReference>
<dbReference type="RefSeq" id="WP_069156217.1">
    <property type="nucleotide sequence ID" value="NZ_DBFYTC010000080.1"/>
</dbReference>
<dbReference type="PANTHER" id="PTHR12110">
    <property type="entry name" value="HYDROXYPYRUVATE ISOMERASE"/>
    <property type="match status" value="1"/>
</dbReference>
<gene>
    <name evidence="2" type="ORF">BEH84_01440</name>
</gene>
<dbReference type="SUPFAM" id="SSF51658">
    <property type="entry name" value="Xylose isomerase-like"/>
    <property type="match status" value="1"/>
</dbReference>
<feature type="domain" description="Xylose isomerase-like TIM barrel" evidence="1">
    <location>
        <begin position="25"/>
        <end position="268"/>
    </location>
</feature>